<keyword evidence="4" id="KW-0521">NADP</keyword>
<evidence type="ECO:0000259" key="10">
    <source>
        <dbReference type="SMART" id="SM00829"/>
    </source>
</evidence>
<comment type="caution">
    <text evidence="11">The sequence shown here is derived from an EMBL/GenBank/DDBJ whole genome shotgun (WGS) entry which is preliminary data.</text>
</comment>
<evidence type="ECO:0000256" key="8">
    <source>
        <dbReference type="ARBA" id="ARBA00023268"/>
    </source>
</evidence>
<dbReference type="GO" id="GO:0016491">
    <property type="term" value="F:oxidoreductase activity"/>
    <property type="evidence" value="ECO:0007669"/>
    <property type="project" value="UniProtKB-KW"/>
</dbReference>
<evidence type="ECO:0000256" key="4">
    <source>
        <dbReference type="ARBA" id="ARBA00022857"/>
    </source>
</evidence>
<evidence type="ECO:0000256" key="9">
    <source>
        <dbReference type="SAM" id="MobiDB-lite"/>
    </source>
</evidence>
<evidence type="ECO:0000256" key="5">
    <source>
        <dbReference type="ARBA" id="ARBA00023002"/>
    </source>
</evidence>
<dbReference type="GO" id="GO:0006633">
    <property type="term" value="P:fatty acid biosynthetic process"/>
    <property type="evidence" value="ECO:0007669"/>
    <property type="project" value="UniProtKB-KW"/>
</dbReference>
<evidence type="ECO:0000313" key="12">
    <source>
        <dbReference type="Proteomes" id="UP001075354"/>
    </source>
</evidence>
<evidence type="ECO:0000256" key="1">
    <source>
        <dbReference type="ARBA" id="ARBA00022450"/>
    </source>
</evidence>
<dbReference type="EMBL" id="JAPTSV010000003">
    <property type="protein sequence ID" value="KAJ1529181.1"/>
    <property type="molecule type" value="Genomic_DNA"/>
</dbReference>
<keyword evidence="2" id="KW-0444">Lipid biosynthesis</keyword>
<keyword evidence="5" id="KW-0560">Oxidoreductase</keyword>
<reference evidence="11" key="1">
    <citation type="submission" date="2022-12" db="EMBL/GenBank/DDBJ databases">
        <title>Chromosome-level genome assembly of the bean flower thrips Megalurothrips usitatus.</title>
        <authorList>
            <person name="Ma L."/>
            <person name="Liu Q."/>
            <person name="Li H."/>
            <person name="Cai W."/>
        </authorList>
    </citation>
    <scope>NUCLEOTIDE SEQUENCE</scope>
    <source>
        <strain evidence="11">Cailab_2022a</strain>
    </source>
</reference>
<feature type="domain" description="Enoyl reductase (ER)" evidence="10">
    <location>
        <begin position="2"/>
        <end position="289"/>
    </location>
</feature>
<dbReference type="AlphaFoldDB" id="A0AAV7XV89"/>
<keyword evidence="1" id="KW-0596">Phosphopantetheine</keyword>
<evidence type="ECO:0000313" key="11">
    <source>
        <dbReference type="EMBL" id="KAJ1529181.1"/>
    </source>
</evidence>
<keyword evidence="12" id="KW-1185">Reference proteome</keyword>
<evidence type="ECO:0000256" key="7">
    <source>
        <dbReference type="ARBA" id="ARBA00023160"/>
    </source>
</evidence>
<name>A0AAV7XV89_9NEOP</name>
<dbReference type="GO" id="GO:0004312">
    <property type="term" value="F:fatty acid synthase activity"/>
    <property type="evidence" value="ECO:0007669"/>
    <property type="project" value="TreeGrafter"/>
</dbReference>
<evidence type="ECO:0000256" key="2">
    <source>
        <dbReference type="ARBA" id="ARBA00022516"/>
    </source>
</evidence>
<evidence type="ECO:0000256" key="3">
    <source>
        <dbReference type="ARBA" id="ARBA00022832"/>
    </source>
</evidence>
<proteinExistence type="predicted"/>
<feature type="region of interest" description="Disordered" evidence="9">
    <location>
        <begin position="594"/>
        <end position="723"/>
    </location>
</feature>
<dbReference type="PANTHER" id="PTHR43775:SF7">
    <property type="entry name" value="FATTY ACID SYNTHASE"/>
    <property type="match status" value="1"/>
</dbReference>
<sequence length="723" mass="76506">MSYIANFDFPPGPGASLDNVKLEFVSANPLDQDRGSLSGHIDYVGVDAGGERVMGVGQWLADHLRPRLDPVLRWPVPRGWTAKDAATVPYVYALVYLHLKVKAHAKKKESILVLDAASAIGQASIRIANMLGCSPIYATTRDDEQREFLLQVFPQLEPSHVLTSANCDSFEYQFRKLTNSRGARLVVNTAPNYELALRCVVPWGRLLHFTREDMQRARTVGMRPFMYSRAMFGCQGSELFNCIAEHRAEVAAAVSHGIRTGAILPIVGAKVFNSAEGVGDLVGCTKAVIEVGSASRPADQQCDPNKCYLVVGKQASEALLVAGRLSMLGARHVLAAVGSAPSAAVVRQRQRVLRRQHSTTLHVQQVRVCDEASAAGVVRMAGSVAPLHAVVVIGKAADASVSGALFGALSALPEVGVVLLADHGRAAGQLQAPASQRAAQGRRTAFMAAPLAEAIDHLAELLCGVAPANTVPSTAAASEGTIRDTRRLLPLAALASLGRSALRCAGAPTFRELPSLTSPSRYPHELQPLVVLPPLGLLDPAAKEQLAHLAARLYCPVLVVESAAGAGVSRQAKSVAEVRTAAKPLATLSHMTTKQLMSSVTRPPGDSAPAAVRPVQPPGLPTQHCSGPGSAAPVGGVRQAGQAVPGARGRQRSPSVGRRRPGAVRARGQSRGHSRGCPRGPNREGPPRRHRPAPVGRSATLRVGRAHRPHLRGRSAGLRRGRE</sequence>
<organism evidence="11 12">
    <name type="scientific">Megalurothrips usitatus</name>
    <name type="common">bean blossom thrips</name>
    <dbReference type="NCBI Taxonomy" id="439358"/>
    <lineage>
        <taxon>Eukaryota</taxon>
        <taxon>Metazoa</taxon>
        <taxon>Ecdysozoa</taxon>
        <taxon>Arthropoda</taxon>
        <taxon>Hexapoda</taxon>
        <taxon>Insecta</taxon>
        <taxon>Pterygota</taxon>
        <taxon>Neoptera</taxon>
        <taxon>Paraneoptera</taxon>
        <taxon>Thysanoptera</taxon>
        <taxon>Terebrantia</taxon>
        <taxon>Thripoidea</taxon>
        <taxon>Thripidae</taxon>
        <taxon>Megalurothrips</taxon>
    </lineage>
</organism>
<gene>
    <name evidence="11" type="ORF">ONE63_005987</name>
</gene>
<dbReference type="InterPro" id="IPR020843">
    <property type="entry name" value="ER"/>
</dbReference>
<feature type="compositionally biased region" description="Basic residues" evidence="9">
    <location>
        <begin position="657"/>
        <end position="676"/>
    </location>
</feature>
<dbReference type="Gene3D" id="3.90.180.10">
    <property type="entry name" value="Medium-chain alcohol dehydrogenases, catalytic domain"/>
    <property type="match status" value="1"/>
</dbReference>
<keyword evidence="7" id="KW-0275">Fatty acid biosynthesis</keyword>
<evidence type="ECO:0000256" key="6">
    <source>
        <dbReference type="ARBA" id="ARBA00023098"/>
    </source>
</evidence>
<keyword evidence="6" id="KW-0443">Lipid metabolism</keyword>
<feature type="compositionally biased region" description="Basic residues" evidence="9">
    <location>
        <begin position="704"/>
        <end position="723"/>
    </location>
</feature>
<keyword evidence="8" id="KW-0511">Multifunctional enzyme</keyword>
<dbReference type="CDD" id="cd05195">
    <property type="entry name" value="enoyl_red"/>
    <property type="match status" value="1"/>
</dbReference>
<dbReference type="SUPFAM" id="SSF51735">
    <property type="entry name" value="NAD(P)-binding Rossmann-fold domains"/>
    <property type="match status" value="1"/>
</dbReference>
<dbReference type="Gene3D" id="3.40.50.720">
    <property type="entry name" value="NAD(P)-binding Rossmann-like Domain"/>
    <property type="match status" value="1"/>
</dbReference>
<dbReference type="Proteomes" id="UP001075354">
    <property type="component" value="Chromosome 3"/>
</dbReference>
<protein>
    <recommendedName>
        <fullName evidence="10">Enoyl reductase (ER) domain-containing protein</fullName>
    </recommendedName>
</protein>
<dbReference type="PANTHER" id="PTHR43775">
    <property type="entry name" value="FATTY ACID SYNTHASE"/>
    <property type="match status" value="1"/>
</dbReference>
<dbReference type="InterPro" id="IPR036291">
    <property type="entry name" value="NAD(P)-bd_dom_sf"/>
</dbReference>
<dbReference type="SMART" id="SM00829">
    <property type="entry name" value="PKS_ER"/>
    <property type="match status" value="1"/>
</dbReference>
<dbReference type="InterPro" id="IPR050091">
    <property type="entry name" value="PKS_NRPS_Biosynth_Enz"/>
</dbReference>
<keyword evidence="3" id="KW-0276">Fatty acid metabolism</keyword>
<accession>A0AAV7XV89</accession>